<evidence type="ECO:0000313" key="3">
    <source>
        <dbReference type="Proteomes" id="UP000753724"/>
    </source>
</evidence>
<dbReference type="Proteomes" id="UP000753724">
    <property type="component" value="Unassembled WGS sequence"/>
</dbReference>
<dbReference type="Pfam" id="PF03783">
    <property type="entry name" value="CsgG"/>
    <property type="match status" value="1"/>
</dbReference>
<proteinExistence type="predicted"/>
<evidence type="ECO:0000256" key="1">
    <source>
        <dbReference type="SAM" id="MobiDB-lite"/>
    </source>
</evidence>
<feature type="region of interest" description="Disordered" evidence="1">
    <location>
        <begin position="243"/>
        <end position="280"/>
    </location>
</feature>
<organism evidence="2 3">
    <name type="scientific">Novosphingobium ovatum</name>
    <dbReference type="NCBI Taxonomy" id="1908523"/>
    <lineage>
        <taxon>Bacteria</taxon>
        <taxon>Pseudomonadati</taxon>
        <taxon>Pseudomonadota</taxon>
        <taxon>Alphaproteobacteria</taxon>
        <taxon>Sphingomonadales</taxon>
        <taxon>Sphingomonadaceae</taxon>
        <taxon>Novosphingobium</taxon>
    </lineage>
</organism>
<keyword evidence="3" id="KW-1185">Reference proteome</keyword>
<comment type="caution">
    <text evidence="2">The sequence shown here is derived from an EMBL/GenBank/DDBJ whole genome shotgun (WGS) entry which is preliminary data.</text>
</comment>
<gene>
    <name evidence="2" type="ORF">GTZ99_13650</name>
</gene>
<dbReference type="EMBL" id="JAAAPO010000005">
    <property type="protein sequence ID" value="NBC37594.1"/>
    <property type="molecule type" value="Genomic_DNA"/>
</dbReference>
<protein>
    <recommendedName>
        <fullName evidence="4">Curli production assembly/transport component CsgG</fullName>
    </recommendedName>
</protein>
<accession>A0ABW9XGK2</accession>
<sequence length="280" mass="29355">MSEIEDPAGSGQSAALTQMILTAIAGTQKFTTLERGQMNQLLQEQARAKSGLVTSRTPGKTGGFQGADYLIYGTITTLSASKQSDFGATLGLALGASMVGARGPTTNCYGGKVTLSIDIRITDGATGQIRYVKRIDEMQKAGTLCGEGVPQVNATALLRTAADKIASGLVTSVYPMMVAAAQGDGTIIINYGEGTVKMGDQLSVFKPGMDVVDPATGARLGSTEEVMGIVQVTDVQTSFSKANPVAGLSTPPEPKWILRPTTDADRQRFQPSRRRRSSGE</sequence>
<reference evidence="3" key="1">
    <citation type="submission" date="2020-01" db="EMBL/GenBank/DDBJ databases">
        <title>Sphingomonas sp. strain CSW-10.</title>
        <authorList>
            <person name="Chen W.-M."/>
        </authorList>
    </citation>
    <scope>NUCLEOTIDE SEQUENCE [LARGE SCALE GENOMIC DNA]</scope>
    <source>
        <strain evidence="3">FSY-8</strain>
    </source>
</reference>
<feature type="compositionally biased region" description="Basic residues" evidence="1">
    <location>
        <begin position="271"/>
        <end position="280"/>
    </location>
</feature>
<dbReference type="Gene3D" id="3.40.50.10610">
    <property type="entry name" value="ABC-type transport auxiliary lipoprotein component"/>
    <property type="match status" value="1"/>
</dbReference>
<dbReference type="InterPro" id="IPR005534">
    <property type="entry name" value="Curli_assmbl/transp-comp_CsgG"/>
</dbReference>
<name>A0ABW9XGK2_9SPHN</name>
<evidence type="ECO:0000313" key="2">
    <source>
        <dbReference type="EMBL" id="NBC37594.1"/>
    </source>
</evidence>
<evidence type="ECO:0008006" key="4">
    <source>
        <dbReference type="Google" id="ProtNLM"/>
    </source>
</evidence>